<proteinExistence type="predicted"/>
<dbReference type="AlphaFoldDB" id="A0A1S1RI43"/>
<evidence type="ECO:0000313" key="3">
    <source>
        <dbReference type="Proteomes" id="UP000179627"/>
    </source>
</evidence>
<accession>A0A1S1RI43</accession>
<dbReference type="EMBL" id="MBLM01000003">
    <property type="protein sequence ID" value="OHV45900.1"/>
    <property type="molecule type" value="Genomic_DNA"/>
</dbReference>
<dbReference type="Proteomes" id="UP000179627">
    <property type="component" value="Unassembled WGS sequence"/>
</dbReference>
<reference evidence="3" key="1">
    <citation type="submission" date="2016-07" db="EMBL/GenBank/DDBJ databases">
        <title>Sequence Frankia sp. strain CcI1.17.</title>
        <authorList>
            <person name="Ghodhbane-Gtari F."/>
            <person name="Swanson E."/>
            <person name="Gueddou A."/>
            <person name="Morris K."/>
            <person name="Hezbri K."/>
            <person name="Ktari A."/>
            <person name="Nouioui I."/>
            <person name="Abebe-Akele F."/>
            <person name="Simpson S."/>
            <person name="Thomas K."/>
            <person name="Gtari M."/>
            <person name="Tisa L.S."/>
            <person name="Hurst S."/>
        </authorList>
    </citation>
    <scope>NUCLEOTIDE SEQUENCE [LARGE SCALE GENOMIC DNA]</scope>
    <source>
        <strain evidence="3">Cc1.17</strain>
    </source>
</reference>
<comment type="caution">
    <text evidence="2">The sequence shown here is derived from an EMBL/GenBank/DDBJ whole genome shotgun (WGS) entry which is preliminary data.</text>
</comment>
<gene>
    <name evidence="2" type="ORF">CC117_09020</name>
</gene>
<protein>
    <submittedName>
        <fullName evidence="2">Uncharacterized protein</fullName>
    </submittedName>
</protein>
<feature type="region of interest" description="Disordered" evidence="1">
    <location>
        <begin position="29"/>
        <end position="81"/>
    </location>
</feature>
<sequence length="81" mass="8863">MTLAGGLDEQERVETMRIITRRLIAERAAAAGGQRERQVDVGTRSRASRGRRSVAPAATRSRDSDNGRPDSGNSQALKRRT</sequence>
<organism evidence="2 3">
    <name type="scientific">Parafrankia colletiae</name>
    <dbReference type="NCBI Taxonomy" id="573497"/>
    <lineage>
        <taxon>Bacteria</taxon>
        <taxon>Bacillati</taxon>
        <taxon>Actinomycetota</taxon>
        <taxon>Actinomycetes</taxon>
        <taxon>Frankiales</taxon>
        <taxon>Frankiaceae</taxon>
        <taxon>Parafrankia</taxon>
    </lineage>
</organism>
<name>A0A1S1RI43_9ACTN</name>
<feature type="compositionally biased region" description="Polar residues" evidence="1">
    <location>
        <begin position="71"/>
        <end position="81"/>
    </location>
</feature>
<evidence type="ECO:0000256" key="1">
    <source>
        <dbReference type="SAM" id="MobiDB-lite"/>
    </source>
</evidence>
<keyword evidence="3" id="KW-1185">Reference proteome</keyword>
<evidence type="ECO:0000313" key="2">
    <source>
        <dbReference type="EMBL" id="OHV45900.1"/>
    </source>
</evidence>